<proteinExistence type="predicted"/>
<protein>
    <submittedName>
        <fullName evidence="1">Uncharacterized protein</fullName>
    </submittedName>
</protein>
<evidence type="ECO:0000313" key="1">
    <source>
        <dbReference type="EMBL" id="RDU63831.1"/>
    </source>
</evidence>
<keyword evidence="2" id="KW-1185">Reference proteome</keyword>
<organism evidence="1 2">
    <name type="scientific">Helicobacter ganmani</name>
    <dbReference type="NCBI Taxonomy" id="60246"/>
    <lineage>
        <taxon>Bacteria</taxon>
        <taxon>Pseudomonadati</taxon>
        <taxon>Campylobacterota</taxon>
        <taxon>Epsilonproteobacteria</taxon>
        <taxon>Campylobacterales</taxon>
        <taxon>Helicobacteraceae</taxon>
        <taxon>Helicobacter</taxon>
    </lineage>
</organism>
<reference evidence="1 2" key="1">
    <citation type="submission" date="2018-04" db="EMBL/GenBank/DDBJ databases">
        <title>Novel Campyloabacter and Helicobacter Species and Strains.</title>
        <authorList>
            <person name="Mannion A.J."/>
            <person name="Shen Z."/>
            <person name="Fox J.G."/>
        </authorList>
    </citation>
    <scope>NUCLEOTIDE SEQUENCE [LARGE SCALE GENOMIC DNA]</scope>
    <source>
        <strain evidence="1 2">MIT 99-5101</strain>
    </source>
</reference>
<name>A0A3D8IGZ9_9HELI</name>
<dbReference type="EMBL" id="NXLS01000002">
    <property type="protein sequence ID" value="RDU63831.1"/>
    <property type="molecule type" value="Genomic_DNA"/>
</dbReference>
<accession>A0A3D8IGZ9</accession>
<comment type="caution">
    <text evidence="1">The sequence shown here is derived from an EMBL/GenBank/DDBJ whole genome shotgun (WGS) entry which is preliminary data.</text>
</comment>
<gene>
    <name evidence="1" type="ORF">CQA43_03155</name>
</gene>
<sequence>MEGYAVVGVKIWNLGLVRKNSVSFVLSNQKSKVVKTILDGHLLVHTLDSILEIDGQSYFRINTENEPMTESSVWLHKDRQICPDIDSANVVCFYLARGGKWNYEIPYNVEVQVESEYDFSHILPNFKAIKEIIEEYCIRMDKVKFAPLQKQIQTLQSQSGSATARLQSHLAYKLGNAMILNSKSLWGMIRLPYVLSYIKESHRIEQQQYQERIKKNPKLKLPPLESYADYKEAIQIKNYTSYKLGEGLIAANRAGGGGNIALFAQSLCG</sequence>
<dbReference type="AlphaFoldDB" id="A0A3D8IGZ9"/>
<dbReference type="Proteomes" id="UP000256650">
    <property type="component" value="Unassembled WGS sequence"/>
</dbReference>
<evidence type="ECO:0000313" key="2">
    <source>
        <dbReference type="Proteomes" id="UP000256650"/>
    </source>
</evidence>